<dbReference type="GO" id="GO:0042583">
    <property type="term" value="C:chromaffin granule"/>
    <property type="evidence" value="ECO:0007669"/>
    <property type="project" value="TreeGrafter"/>
</dbReference>
<dbReference type="Pfam" id="PF01271">
    <property type="entry name" value="Granin"/>
    <property type="match status" value="1"/>
</dbReference>
<dbReference type="GeneTree" id="ENSGT01030000235120"/>
<comment type="similarity">
    <text evidence="3">Belongs to the chromogranin/secretogranin protein family.</text>
</comment>
<gene>
    <name evidence="9" type="primary">chga</name>
</gene>
<evidence type="ECO:0000256" key="2">
    <source>
        <dbReference type="ARBA" id="ARBA00004613"/>
    </source>
</evidence>
<protein>
    <recommendedName>
        <fullName evidence="6">Chromogranin-A</fullName>
    </recommendedName>
</protein>
<feature type="compositionally biased region" description="Basic and acidic residues" evidence="7">
    <location>
        <begin position="148"/>
        <end position="171"/>
    </location>
</feature>
<evidence type="ECO:0000256" key="4">
    <source>
        <dbReference type="ARBA" id="ARBA00022525"/>
    </source>
</evidence>
<feature type="compositionally biased region" description="Basic and acidic residues" evidence="7">
    <location>
        <begin position="246"/>
        <end position="276"/>
    </location>
</feature>
<evidence type="ECO:0000256" key="7">
    <source>
        <dbReference type="SAM" id="MobiDB-lite"/>
    </source>
</evidence>
<evidence type="ECO:0000256" key="6">
    <source>
        <dbReference type="ARBA" id="ARBA00040787"/>
    </source>
</evidence>
<dbReference type="InterPro" id="IPR001819">
    <property type="entry name" value="Chromogranin_AB"/>
</dbReference>
<dbReference type="PANTHER" id="PTHR10583:SF1">
    <property type="entry name" value="CHROMOGRANIN-A"/>
    <property type="match status" value="1"/>
</dbReference>
<comment type="subcellular location">
    <subcellularLocation>
        <location evidence="1">Cytoplasmic vesicle</location>
        <location evidence="1">Secretory vesicle</location>
    </subcellularLocation>
    <subcellularLocation>
        <location evidence="2">Secreted</location>
    </subcellularLocation>
</comment>
<dbReference type="GO" id="GO:0033604">
    <property type="term" value="P:negative regulation of catecholamine secretion"/>
    <property type="evidence" value="ECO:0007669"/>
    <property type="project" value="TreeGrafter"/>
</dbReference>
<dbReference type="GO" id="GO:0086030">
    <property type="term" value="P:adenylate cyclase-activating adrenergic receptor signaling pathway involved in cardiac muscle relaxation"/>
    <property type="evidence" value="ECO:0007669"/>
    <property type="project" value="TreeGrafter"/>
</dbReference>
<evidence type="ECO:0000256" key="1">
    <source>
        <dbReference type="ARBA" id="ARBA00004398"/>
    </source>
</evidence>
<dbReference type="Ensembl" id="ENSSFOT00015023341.2">
    <property type="protein sequence ID" value="ENSSFOP00015023086.2"/>
    <property type="gene ID" value="ENSSFOG00015014858.2"/>
</dbReference>
<name>A0A8C9S254_SCLFO</name>
<reference evidence="9" key="3">
    <citation type="submission" date="2025-09" db="UniProtKB">
        <authorList>
            <consortium name="Ensembl"/>
        </authorList>
    </citation>
    <scope>IDENTIFICATION</scope>
</reference>
<dbReference type="AlphaFoldDB" id="A0A8C9S254"/>
<keyword evidence="5" id="KW-0968">Cytoplasmic vesicle</keyword>
<dbReference type="OrthoDB" id="9948620at2759"/>
<dbReference type="GO" id="GO:0030133">
    <property type="term" value="C:transport vesicle"/>
    <property type="evidence" value="ECO:0007669"/>
    <property type="project" value="UniProtKB-SubCell"/>
</dbReference>
<evidence type="ECO:0000256" key="8">
    <source>
        <dbReference type="SAM" id="SignalP"/>
    </source>
</evidence>
<feature type="compositionally biased region" description="Basic and acidic residues" evidence="7">
    <location>
        <begin position="216"/>
        <end position="239"/>
    </location>
</feature>
<dbReference type="GO" id="GO:0005615">
    <property type="term" value="C:extracellular space"/>
    <property type="evidence" value="ECO:0007669"/>
    <property type="project" value="TreeGrafter"/>
</dbReference>
<dbReference type="PANTHER" id="PTHR10583">
    <property type="entry name" value="CHROMOGRANIN"/>
    <property type="match status" value="1"/>
</dbReference>
<dbReference type="Proteomes" id="UP000694397">
    <property type="component" value="Chromosome 15"/>
</dbReference>
<evidence type="ECO:0000256" key="5">
    <source>
        <dbReference type="ARBA" id="ARBA00023329"/>
    </source>
</evidence>
<reference evidence="9" key="2">
    <citation type="submission" date="2025-08" db="UniProtKB">
        <authorList>
            <consortium name="Ensembl"/>
        </authorList>
    </citation>
    <scope>IDENTIFICATION</scope>
</reference>
<dbReference type="GO" id="GO:0046676">
    <property type="term" value="P:negative regulation of insulin secretion"/>
    <property type="evidence" value="ECO:0007669"/>
    <property type="project" value="TreeGrafter"/>
</dbReference>
<feature type="chain" id="PRO_5034935861" description="Chromogranin-A" evidence="8">
    <location>
        <begin position="19"/>
        <end position="322"/>
    </location>
</feature>
<feature type="compositionally biased region" description="Polar residues" evidence="7">
    <location>
        <begin position="129"/>
        <end position="144"/>
    </location>
</feature>
<dbReference type="CTD" id="1113"/>
<dbReference type="GO" id="GO:0042742">
    <property type="term" value="P:defense response to bacterium"/>
    <property type="evidence" value="ECO:0007669"/>
    <property type="project" value="TreeGrafter"/>
</dbReference>
<dbReference type="InterPro" id="IPR001990">
    <property type="entry name" value="Granin"/>
</dbReference>
<evidence type="ECO:0000313" key="9">
    <source>
        <dbReference type="Ensembl" id="ENSSFOP00015023086.2"/>
    </source>
</evidence>
<reference evidence="9 10" key="1">
    <citation type="submission" date="2019-04" db="EMBL/GenBank/DDBJ databases">
        <authorList>
            <consortium name="Wellcome Sanger Institute Data Sharing"/>
        </authorList>
    </citation>
    <scope>NUCLEOTIDE SEQUENCE [LARGE SCALE GENOMIC DNA]</scope>
</reference>
<evidence type="ECO:0000313" key="10">
    <source>
        <dbReference type="Proteomes" id="UP000694397"/>
    </source>
</evidence>
<feature type="signal peptide" evidence="8">
    <location>
        <begin position="1"/>
        <end position="18"/>
    </location>
</feature>
<keyword evidence="10" id="KW-1185">Reference proteome</keyword>
<organism evidence="9 10">
    <name type="scientific">Scleropages formosus</name>
    <name type="common">Asian bonytongue</name>
    <name type="synonym">Osteoglossum formosum</name>
    <dbReference type="NCBI Taxonomy" id="113540"/>
    <lineage>
        <taxon>Eukaryota</taxon>
        <taxon>Metazoa</taxon>
        <taxon>Chordata</taxon>
        <taxon>Craniata</taxon>
        <taxon>Vertebrata</taxon>
        <taxon>Euteleostomi</taxon>
        <taxon>Actinopterygii</taxon>
        <taxon>Neopterygii</taxon>
        <taxon>Teleostei</taxon>
        <taxon>Osteoglossocephala</taxon>
        <taxon>Osteoglossomorpha</taxon>
        <taxon>Osteoglossiformes</taxon>
        <taxon>Osteoglossidae</taxon>
        <taxon>Scleropages</taxon>
    </lineage>
</organism>
<keyword evidence="4" id="KW-0964">Secreted</keyword>
<dbReference type="GeneID" id="108919509"/>
<feature type="compositionally biased region" description="Basic and acidic residues" evidence="7">
    <location>
        <begin position="179"/>
        <end position="201"/>
    </location>
</feature>
<evidence type="ECO:0000256" key="3">
    <source>
        <dbReference type="ARBA" id="ARBA00005723"/>
    </source>
</evidence>
<sequence length="322" mass="35639">MLSRGCLVLTILVSSALSHPVPSERPDEEEDSQLMKCIVEVLADTLTKPHHAEISQECLDVLSGDERIASILNHQNLLRELHEVAVQGSSDRAHHSLQSGGKVEHSHLTKKPGSHPESNTTAGEPMLETSGQQTVGMTGNTLVGTSRLDQEKQEGEVDSEKDSKEDYREGKPLVVDANIHFDKKEAKENNHLNDSEEKEYGTHVYKGSEAGPGMQDTEKSAEGEEEPGEKQGGEIVGEKSEEEEELRAGEKDLQSRKNKDVHSKDTEVQRRPEAQGRHLVTQDESEEGSASSRPEDNEIERLAAIESELGNLAWRLHQLRRS</sequence>
<keyword evidence="8" id="KW-0732">Signal</keyword>
<dbReference type="RefSeq" id="XP_018583016.2">
    <property type="nucleotide sequence ID" value="XM_018727500.2"/>
</dbReference>
<dbReference type="KEGG" id="sfm:108919509"/>
<proteinExistence type="inferred from homology"/>
<feature type="region of interest" description="Disordered" evidence="7">
    <location>
        <begin position="88"/>
        <end position="299"/>
    </location>
</feature>
<accession>A0A8C9S254</accession>